<dbReference type="GO" id="GO:0016787">
    <property type="term" value="F:hydrolase activity"/>
    <property type="evidence" value="ECO:0007669"/>
    <property type="project" value="UniProtKB-KW"/>
</dbReference>
<evidence type="ECO:0000256" key="5">
    <source>
        <dbReference type="ARBA" id="ARBA00022840"/>
    </source>
</evidence>
<evidence type="ECO:0000256" key="1">
    <source>
        <dbReference type="ARBA" id="ARBA00007913"/>
    </source>
</evidence>
<evidence type="ECO:0000259" key="7">
    <source>
        <dbReference type="Pfam" id="PF13086"/>
    </source>
</evidence>
<evidence type="ECO:0000313" key="9">
    <source>
        <dbReference type="EMBL" id="RKP25022.1"/>
    </source>
</evidence>
<evidence type="ECO:0000256" key="2">
    <source>
        <dbReference type="ARBA" id="ARBA00022741"/>
    </source>
</evidence>
<sequence>MEERPPPPPPPMATEPQQHDYAAHDSLMENPYEANGHPSGAIINESDVVPKWDGSTDMKETVAKYIYHFLDLNEIELHEEEDMMHMRLNEWGMDRLINEGLVLLDMLGEIETKFFNMHVVVFRMGRHRPLPYSSFMQGDMLKISRDHPMDEEAFEVTVLEKTPRELRVVAREIPAEICEGVWRIDQAFSTIPYKRALLSLAQDGVSKDVRQREGRHQLRERHRREQRDDVPEGDYLMEAHNPRPFRKDGSMFVGTPLKDVLVSEDTRAYAVKLVQIVRELTDKRVPILVCAKTNVAVDNLLDGLLKAGVDAIRIGVAARVRSDLQYATMDAKMAQHAEYKRLKTFEDSLESLKKMVKARDNPPRKDIKSEEKNVRALNMKIAGEILEQGPVVCATCIGAGSSQLKGYRFSLVVIDEGSQCTEPECIIPLAKGAQHAIIVDVPSVMLEIQYRMHPGICAIPSEMFYDGRLRNGISAEDRPVPILPAFPDLPGSGMADAVLPPVVLVDLKRSTEKRASSKSLKNESEIRLVIQLLQDLFEHNPDLSMRNIGIITPYAEQRRAIHDIVMSTGAQLLRKARAAAAATNAGRRGAPPPPSTSSSPYGKNNGQRPTAPMVAGTEDELLEVHTVDGFQGREKDVIIMSTVRSNMQGTVGFLRDWRRLNVAITRARRLLVIVGNIDTLSYDEHWDGLIKRATRNKDGAIVDGDMYLADKERAQGYATMRARY</sequence>
<comment type="similarity">
    <text evidence="1">Belongs to the DNA2/NAM7 helicase family.</text>
</comment>
<protein>
    <submittedName>
        <fullName evidence="9">AAA domain-containing protein</fullName>
    </submittedName>
</protein>
<keyword evidence="5" id="KW-0067">ATP-binding</keyword>
<dbReference type="PANTHER" id="PTHR43788">
    <property type="entry name" value="DNA2/NAM7 HELICASE FAMILY MEMBER"/>
    <property type="match status" value="1"/>
</dbReference>
<dbReference type="OrthoDB" id="6513042at2759"/>
<dbReference type="Proteomes" id="UP000278143">
    <property type="component" value="Unassembled WGS sequence"/>
</dbReference>
<accession>A0A4P9YZJ4</accession>
<dbReference type="PANTHER" id="PTHR43788:SF13">
    <property type="entry name" value="REGULATOR OF NONSENSE TRANSCRIPTS 1"/>
    <property type="match status" value="1"/>
</dbReference>
<evidence type="ECO:0000259" key="8">
    <source>
        <dbReference type="Pfam" id="PF13087"/>
    </source>
</evidence>
<dbReference type="SUPFAM" id="SSF52540">
    <property type="entry name" value="P-loop containing nucleoside triphosphate hydrolases"/>
    <property type="match status" value="1"/>
</dbReference>
<dbReference type="InterPro" id="IPR041677">
    <property type="entry name" value="DNA2/NAM7_AAA_11"/>
</dbReference>
<dbReference type="InterPro" id="IPR047187">
    <property type="entry name" value="SF1_C_Upf1"/>
</dbReference>
<dbReference type="GO" id="GO:0005524">
    <property type="term" value="F:ATP binding"/>
    <property type="evidence" value="ECO:0007669"/>
    <property type="project" value="UniProtKB-KW"/>
</dbReference>
<dbReference type="Gene3D" id="3.40.50.300">
    <property type="entry name" value="P-loop containing nucleotide triphosphate hydrolases"/>
    <property type="match status" value="2"/>
</dbReference>
<organism evidence="9 10">
    <name type="scientific">Syncephalis pseudoplumigaleata</name>
    <dbReference type="NCBI Taxonomy" id="1712513"/>
    <lineage>
        <taxon>Eukaryota</taxon>
        <taxon>Fungi</taxon>
        <taxon>Fungi incertae sedis</taxon>
        <taxon>Zoopagomycota</taxon>
        <taxon>Zoopagomycotina</taxon>
        <taxon>Zoopagomycetes</taxon>
        <taxon>Zoopagales</taxon>
        <taxon>Piptocephalidaceae</taxon>
        <taxon>Syncephalis</taxon>
    </lineage>
</organism>
<feature type="compositionally biased region" description="Pro residues" evidence="6">
    <location>
        <begin position="1"/>
        <end position="13"/>
    </location>
</feature>
<keyword evidence="10" id="KW-1185">Reference proteome</keyword>
<keyword evidence="3" id="KW-0378">Hydrolase</keyword>
<name>A0A4P9YZJ4_9FUNG</name>
<feature type="domain" description="DNA2/NAM7 helicase helicase" evidence="7">
    <location>
        <begin position="277"/>
        <end position="439"/>
    </location>
</feature>
<dbReference type="InterPro" id="IPR050534">
    <property type="entry name" value="Coronavir_polyprotein_1ab"/>
</dbReference>
<dbReference type="EMBL" id="KZ989919">
    <property type="protein sequence ID" value="RKP25022.1"/>
    <property type="molecule type" value="Genomic_DNA"/>
</dbReference>
<evidence type="ECO:0000313" key="10">
    <source>
        <dbReference type="Proteomes" id="UP000278143"/>
    </source>
</evidence>
<evidence type="ECO:0000256" key="6">
    <source>
        <dbReference type="SAM" id="MobiDB-lite"/>
    </source>
</evidence>
<dbReference type="Pfam" id="PF13086">
    <property type="entry name" value="AAA_11"/>
    <property type="match status" value="1"/>
</dbReference>
<feature type="region of interest" description="Disordered" evidence="6">
    <location>
        <begin position="209"/>
        <end position="228"/>
    </location>
</feature>
<evidence type="ECO:0000256" key="4">
    <source>
        <dbReference type="ARBA" id="ARBA00022806"/>
    </source>
</evidence>
<gene>
    <name evidence="9" type="ORF">SYNPS1DRAFT_22950</name>
</gene>
<feature type="compositionally biased region" description="Low complexity" evidence="6">
    <location>
        <begin position="578"/>
        <end position="589"/>
    </location>
</feature>
<feature type="domain" description="DNA2/NAM7 helicase-like C-terminal" evidence="8">
    <location>
        <begin position="441"/>
        <end position="677"/>
    </location>
</feature>
<dbReference type="AlphaFoldDB" id="A0A4P9YZJ4"/>
<reference evidence="10" key="1">
    <citation type="journal article" date="2018" name="Nat. Microbiol.">
        <title>Leveraging single-cell genomics to expand the fungal tree of life.</title>
        <authorList>
            <person name="Ahrendt S.R."/>
            <person name="Quandt C.A."/>
            <person name="Ciobanu D."/>
            <person name="Clum A."/>
            <person name="Salamov A."/>
            <person name="Andreopoulos B."/>
            <person name="Cheng J.F."/>
            <person name="Woyke T."/>
            <person name="Pelin A."/>
            <person name="Henrissat B."/>
            <person name="Reynolds N.K."/>
            <person name="Benny G.L."/>
            <person name="Smith M.E."/>
            <person name="James T.Y."/>
            <person name="Grigoriev I.V."/>
        </authorList>
    </citation>
    <scope>NUCLEOTIDE SEQUENCE [LARGE SCALE GENOMIC DNA]</scope>
    <source>
        <strain evidence="10">Benny S71-1</strain>
    </source>
</reference>
<dbReference type="InterPro" id="IPR027417">
    <property type="entry name" value="P-loop_NTPase"/>
</dbReference>
<dbReference type="Pfam" id="PF13087">
    <property type="entry name" value="AAA_12"/>
    <property type="match status" value="1"/>
</dbReference>
<feature type="region of interest" description="Disordered" evidence="6">
    <location>
        <begin position="1"/>
        <end position="20"/>
    </location>
</feature>
<evidence type="ECO:0000256" key="3">
    <source>
        <dbReference type="ARBA" id="ARBA00022801"/>
    </source>
</evidence>
<dbReference type="GO" id="GO:0043139">
    <property type="term" value="F:5'-3' DNA helicase activity"/>
    <property type="evidence" value="ECO:0007669"/>
    <property type="project" value="TreeGrafter"/>
</dbReference>
<feature type="region of interest" description="Disordered" evidence="6">
    <location>
        <begin position="578"/>
        <end position="612"/>
    </location>
</feature>
<proteinExistence type="inferred from homology"/>
<keyword evidence="4" id="KW-0347">Helicase</keyword>
<keyword evidence="2" id="KW-0547">Nucleotide-binding</keyword>
<dbReference type="CDD" id="cd18808">
    <property type="entry name" value="SF1_C_Upf1"/>
    <property type="match status" value="1"/>
</dbReference>
<dbReference type="InterPro" id="IPR041679">
    <property type="entry name" value="DNA2/NAM7-like_C"/>
</dbReference>